<dbReference type="EMBL" id="FZNN01000003">
    <property type="protein sequence ID" value="SNR37071.1"/>
    <property type="molecule type" value="Genomic_DNA"/>
</dbReference>
<evidence type="ECO:0000313" key="9">
    <source>
        <dbReference type="EMBL" id="SNR37071.1"/>
    </source>
</evidence>
<dbReference type="GO" id="GO:0005198">
    <property type="term" value="F:structural molecule activity"/>
    <property type="evidence" value="ECO:0007669"/>
    <property type="project" value="InterPro"/>
</dbReference>
<keyword evidence="9" id="KW-0969">Cilium</keyword>
<dbReference type="Pfam" id="PF22638">
    <property type="entry name" value="FlgK_D1"/>
    <property type="match status" value="1"/>
</dbReference>
<dbReference type="InterPro" id="IPR053927">
    <property type="entry name" value="FlgK_helical"/>
</dbReference>
<evidence type="ECO:0000259" key="7">
    <source>
        <dbReference type="Pfam" id="PF06429"/>
    </source>
</evidence>
<dbReference type="AlphaFoldDB" id="A0A238VSB2"/>
<accession>A0A238VSB2</accession>
<protein>
    <recommendedName>
        <fullName evidence="4">Flagellar hook-associated protein 1</fullName>
    </recommendedName>
</protein>
<evidence type="ECO:0000256" key="1">
    <source>
        <dbReference type="ARBA" id="ARBA00004365"/>
    </source>
</evidence>
<dbReference type="InterPro" id="IPR002371">
    <property type="entry name" value="FlgK"/>
</dbReference>
<dbReference type="PANTHER" id="PTHR30033">
    <property type="entry name" value="FLAGELLAR HOOK-ASSOCIATED PROTEIN 1"/>
    <property type="match status" value="1"/>
</dbReference>
<keyword evidence="9" id="KW-0282">Flagellum</keyword>
<evidence type="ECO:0000256" key="3">
    <source>
        <dbReference type="ARBA" id="ARBA00009677"/>
    </source>
</evidence>
<reference evidence="9 10" key="1">
    <citation type="submission" date="2017-06" db="EMBL/GenBank/DDBJ databases">
        <authorList>
            <person name="Kim H.J."/>
            <person name="Triplett B.A."/>
        </authorList>
    </citation>
    <scope>NUCLEOTIDE SEQUENCE [LARGE SCALE GENOMIC DNA]</scope>
    <source>
        <strain evidence="9 10">DSM 29052</strain>
    </source>
</reference>
<organism evidence="9 10">
    <name type="scientific">Puniceibacterium sediminis</name>
    <dbReference type="NCBI Taxonomy" id="1608407"/>
    <lineage>
        <taxon>Bacteria</taxon>
        <taxon>Pseudomonadati</taxon>
        <taxon>Pseudomonadota</taxon>
        <taxon>Alphaproteobacteria</taxon>
        <taxon>Rhodobacterales</taxon>
        <taxon>Paracoccaceae</taxon>
        <taxon>Puniceibacterium</taxon>
    </lineage>
</organism>
<dbReference type="PANTHER" id="PTHR30033:SF1">
    <property type="entry name" value="FLAGELLAR HOOK-ASSOCIATED PROTEIN 1"/>
    <property type="match status" value="1"/>
</dbReference>
<dbReference type="GO" id="GO:0044780">
    <property type="term" value="P:bacterial-type flagellum assembly"/>
    <property type="evidence" value="ECO:0007669"/>
    <property type="project" value="InterPro"/>
</dbReference>
<dbReference type="GO" id="GO:0009424">
    <property type="term" value="C:bacterial-type flagellum hook"/>
    <property type="evidence" value="ECO:0007669"/>
    <property type="project" value="InterPro"/>
</dbReference>
<evidence type="ECO:0000256" key="2">
    <source>
        <dbReference type="ARBA" id="ARBA00004613"/>
    </source>
</evidence>
<dbReference type="Proteomes" id="UP000198417">
    <property type="component" value="Unassembled WGS sequence"/>
</dbReference>
<keyword evidence="9" id="KW-0966">Cell projection</keyword>
<comment type="subcellular location">
    <subcellularLocation>
        <location evidence="1">Bacterial flagellum</location>
    </subcellularLocation>
    <subcellularLocation>
        <location evidence="2">Secreted</location>
    </subcellularLocation>
</comment>
<feature type="domain" description="Flagellar hook-associated protein FlgK helical" evidence="8">
    <location>
        <begin position="89"/>
        <end position="305"/>
    </location>
</feature>
<dbReference type="NCBIfam" id="TIGR02492">
    <property type="entry name" value="flgK_ends"/>
    <property type="match status" value="1"/>
</dbReference>
<keyword evidence="5" id="KW-0964">Secreted</keyword>
<evidence type="ECO:0000256" key="4">
    <source>
        <dbReference type="ARBA" id="ARBA00016244"/>
    </source>
</evidence>
<evidence type="ECO:0000256" key="6">
    <source>
        <dbReference type="ARBA" id="ARBA00023143"/>
    </source>
</evidence>
<sequence>MSLSGALSNALSGLTANARAATLVSSNISNALTDGYARRELATSSNGMGFYGGVRVDGVTRSVNPVILADRRLSDAEAGRGEQLQSFASRIELMVGDATESGSLSGRMAALENALITAASNPSSTQRLDTVSRAAEDLAKTFNSLSDGIQTARQDADRAISFQVDSLNDTLEQVEALNTRITRALVLGRDPSSLMDLRQKAIDTVAEAVPVRTVTREDGGIAVFTTGGVTLVDGKAATIEFSNTAIIVPHMTQANGLLSGLTINGKAVDTSANSQLAGGSLGAQFQIRDQDAVAFQAQLDGVARDAIERLGPGGPDGTLTATDPGVFMDAGSAFVATDEIGISGRITLNPIVSVNGGETWRLRDGLGAAATGEVGDSSLLNGIYDTLTQASTPTSSSLDPTARSLSGLVSEWASGVGAFRVRQDGQLSYAQAQNVALTELELAEGVDTDQELQLLMLLEQNYQANAKVMTTVDQMLQSILAI</sequence>
<keyword evidence="10" id="KW-1185">Reference proteome</keyword>
<keyword evidence="6" id="KW-0975">Bacterial flagellum</keyword>
<feature type="domain" description="Flagellar basal-body/hook protein C-terminal" evidence="7">
    <location>
        <begin position="445"/>
        <end position="481"/>
    </location>
</feature>
<dbReference type="GO" id="GO:0005576">
    <property type="term" value="C:extracellular region"/>
    <property type="evidence" value="ECO:0007669"/>
    <property type="project" value="UniProtKB-SubCell"/>
</dbReference>
<name>A0A238VSB2_9RHOB</name>
<evidence type="ECO:0000256" key="5">
    <source>
        <dbReference type="ARBA" id="ARBA00022525"/>
    </source>
</evidence>
<comment type="similarity">
    <text evidence="3">Belongs to the flagella basal body rod proteins family.</text>
</comment>
<evidence type="ECO:0000313" key="10">
    <source>
        <dbReference type="Proteomes" id="UP000198417"/>
    </source>
</evidence>
<gene>
    <name evidence="9" type="ORF">SAMN06265370_10381</name>
</gene>
<dbReference type="RefSeq" id="WP_089269401.1">
    <property type="nucleotide sequence ID" value="NZ_FZNN01000003.1"/>
</dbReference>
<dbReference type="InterPro" id="IPR010930">
    <property type="entry name" value="Flg_bb/hook_C_dom"/>
</dbReference>
<evidence type="ECO:0000259" key="8">
    <source>
        <dbReference type="Pfam" id="PF22638"/>
    </source>
</evidence>
<proteinExistence type="inferred from homology"/>
<dbReference type="OrthoDB" id="7181295at2"/>
<dbReference type="SUPFAM" id="SSF64518">
    <property type="entry name" value="Phase 1 flagellin"/>
    <property type="match status" value="1"/>
</dbReference>
<dbReference type="Pfam" id="PF06429">
    <property type="entry name" value="Flg_bbr_C"/>
    <property type="match status" value="1"/>
</dbReference>